<accession>A0A6A5R693</accession>
<feature type="signal peptide" evidence="1">
    <location>
        <begin position="1"/>
        <end position="19"/>
    </location>
</feature>
<dbReference type="Proteomes" id="UP000800082">
    <property type="component" value="Unassembled WGS sequence"/>
</dbReference>
<protein>
    <submittedName>
        <fullName evidence="2">Uncharacterized protein</fullName>
    </submittedName>
</protein>
<dbReference type="AlphaFoldDB" id="A0A6A5R693"/>
<reference evidence="2" key="1">
    <citation type="journal article" date="2020" name="Stud. Mycol.">
        <title>101 Dothideomycetes genomes: a test case for predicting lifestyles and emergence of pathogens.</title>
        <authorList>
            <person name="Haridas S."/>
            <person name="Albert R."/>
            <person name="Binder M."/>
            <person name="Bloem J."/>
            <person name="Labutti K."/>
            <person name="Salamov A."/>
            <person name="Andreopoulos B."/>
            <person name="Baker S."/>
            <person name="Barry K."/>
            <person name="Bills G."/>
            <person name="Bluhm B."/>
            <person name="Cannon C."/>
            <person name="Castanera R."/>
            <person name="Culley D."/>
            <person name="Daum C."/>
            <person name="Ezra D."/>
            <person name="Gonzalez J."/>
            <person name="Henrissat B."/>
            <person name="Kuo A."/>
            <person name="Liang C."/>
            <person name="Lipzen A."/>
            <person name="Lutzoni F."/>
            <person name="Magnuson J."/>
            <person name="Mondo S."/>
            <person name="Nolan M."/>
            <person name="Ohm R."/>
            <person name="Pangilinan J."/>
            <person name="Park H.-J."/>
            <person name="Ramirez L."/>
            <person name="Alfaro M."/>
            <person name="Sun H."/>
            <person name="Tritt A."/>
            <person name="Yoshinaga Y."/>
            <person name="Zwiers L.-H."/>
            <person name="Turgeon B."/>
            <person name="Goodwin S."/>
            <person name="Spatafora J."/>
            <person name="Crous P."/>
            <person name="Grigoriev I."/>
        </authorList>
    </citation>
    <scope>NUCLEOTIDE SEQUENCE</scope>
    <source>
        <strain evidence="2">CBS 183.55</strain>
    </source>
</reference>
<dbReference type="RefSeq" id="XP_033443162.1">
    <property type="nucleotide sequence ID" value="XM_033589427.1"/>
</dbReference>
<name>A0A6A5R693_9PLEO</name>
<keyword evidence="3" id="KW-1185">Reference proteome</keyword>
<sequence>MFFLRIGFSLPLWTTSTWSFSPETRARETASTNRPLHPTCSAGKLWEGDHYLFGEAYIGRQLDGAWLPGVHSLLPDRNQEWERADSTIRINLARSAVVRARGVGHLAGSDYDSEAD</sequence>
<proteinExistence type="predicted"/>
<dbReference type="EMBL" id="ML979013">
    <property type="protein sequence ID" value="KAF1922909.1"/>
    <property type="molecule type" value="Genomic_DNA"/>
</dbReference>
<evidence type="ECO:0000313" key="2">
    <source>
        <dbReference type="EMBL" id="KAF1922909.1"/>
    </source>
</evidence>
<evidence type="ECO:0000313" key="3">
    <source>
        <dbReference type="Proteomes" id="UP000800082"/>
    </source>
</evidence>
<feature type="chain" id="PRO_5025677621" evidence="1">
    <location>
        <begin position="20"/>
        <end position="116"/>
    </location>
</feature>
<organism evidence="2 3">
    <name type="scientific">Didymella exigua CBS 183.55</name>
    <dbReference type="NCBI Taxonomy" id="1150837"/>
    <lineage>
        <taxon>Eukaryota</taxon>
        <taxon>Fungi</taxon>
        <taxon>Dikarya</taxon>
        <taxon>Ascomycota</taxon>
        <taxon>Pezizomycotina</taxon>
        <taxon>Dothideomycetes</taxon>
        <taxon>Pleosporomycetidae</taxon>
        <taxon>Pleosporales</taxon>
        <taxon>Pleosporineae</taxon>
        <taxon>Didymellaceae</taxon>
        <taxon>Didymella</taxon>
    </lineage>
</organism>
<dbReference type="GeneID" id="54347074"/>
<keyword evidence="1" id="KW-0732">Signal</keyword>
<gene>
    <name evidence="2" type="ORF">M421DRAFT_336696</name>
</gene>
<evidence type="ECO:0000256" key="1">
    <source>
        <dbReference type="SAM" id="SignalP"/>
    </source>
</evidence>